<dbReference type="KEGG" id="hmd:CTT34_10335"/>
<evidence type="ECO:0000313" key="1">
    <source>
        <dbReference type="EMBL" id="QHD50058.1"/>
    </source>
</evidence>
<sequence length="93" mass="10985">MITRRHFPRCFIRRHSGLYVAHCIDFGLACQHENPDEAMRKLEATIASHILYIADLAEEGHWEAARMMLGRKSSFSIRAQYWLRWILSYQSFA</sequence>
<evidence type="ECO:0000313" key="2">
    <source>
        <dbReference type="Proteomes" id="UP000463949"/>
    </source>
</evidence>
<dbReference type="Proteomes" id="UP000463949">
    <property type="component" value="Chromosome"/>
</dbReference>
<gene>
    <name evidence="1" type="ORF">CTT34_10335</name>
</gene>
<reference evidence="1 2" key="1">
    <citation type="submission" date="2017-10" db="EMBL/GenBank/DDBJ databases">
        <title>Coral associated bacteria.</title>
        <authorList>
            <person name="Wang X."/>
        </authorList>
    </citation>
    <scope>NUCLEOTIDE SEQUENCE [LARGE SCALE GENOMIC DNA]</scope>
    <source>
        <strain evidence="1 2">SCSIO 43005</strain>
    </source>
</reference>
<proteinExistence type="predicted"/>
<organism evidence="1 2">
    <name type="scientific">Vreelandella aquamarina</name>
    <dbReference type="NCBI Taxonomy" id="77097"/>
    <lineage>
        <taxon>Bacteria</taxon>
        <taxon>Pseudomonadati</taxon>
        <taxon>Pseudomonadota</taxon>
        <taxon>Gammaproteobacteria</taxon>
        <taxon>Oceanospirillales</taxon>
        <taxon>Halomonadaceae</taxon>
        <taxon>Vreelandella</taxon>
    </lineage>
</organism>
<accession>A0A857GL67</accession>
<name>A0A857GL67_9GAMM</name>
<protein>
    <submittedName>
        <fullName evidence="1">DUF1902 domain-containing protein</fullName>
    </submittedName>
</protein>
<dbReference type="EMBL" id="CP024621">
    <property type="protein sequence ID" value="QHD50058.1"/>
    <property type="molecule type" value="Genomic_DNA"/>
</dbReference>
<dbReference type="AlphaFoldDB" id="A0A857GL67"/>